<proteinExistence type="predicted"/>
<reference evidence="1" key="2">
    <citation type="submission" date="2020-05" db="UniProtKB">
        <authorList>
            <consortium name="EnsemblMetazoa"/>
        </authorList>
    </citation>
    <scope>IDENTIFICATION</scope>
    <source>
        <strain evidence="1">IAEA</strain>
    </source>
</reference>
<sequence>MQVIYSSCLLHFVTAAKRDALDNRCPSLIMPVARKTKRKSRRLRLPTTTGPALDTVPSCNNKGLLTKAAAIPKTAALANGMRKLLAKSALCDNSERVLGGAVFWAIGKKEEEEFHNNFERSNLEHPFRALHEVYQIFVTHRSASNEDLLTRIYLVHAITIIDLKT</sequence>
<dbReference type="EnsemblMetazoa" id="GBRI045062-RA">
    <property type="protein sequence ID" value="GBRI045062-PA"/>
    <property type="gene ID" value="GBRI045062"/>
</dbReference>
<dbReference type="Proteomes" id="UP000091820">
    <property type="component" value="Unassembled WGS sequence"/>
</dbReference>
<organism evidence="1 2">
    <name type="scientific">Glossina brevipalpis</name>
    <dbReference type="NCBI Taxonomy" id="37001"/>
    <lineage>
        <taxon>Eukaryota</taxon>
        <taxon>Metazoa</taxon>
        <taxon>Ecdysozoa</taxon>
        <taxon>Arthropoda</taxon>
        <taxon>Hexapoda</taxon>
        <taxon>Insecta</taxon>
        <taxon>Pterygota</taxon>
        <taxon>Neoptera</taxon>
        <taxon>Endopterygota</taxon>
        <taxon>Diptera</taxon>
        <taxon>Brachycera</taxon>
        <taxon>Muscomorpha</taxon>
        <taxon>Hippoboscoidea</taxon>
        <taxon>Glossinidae</taxon>
        <taxon>Glossina</taxon>
    </lineage>
</organism>
<protein>
    <submittedName>
        <fullName evidence="1">Uncharacterized protein</fullName>
    </submittedName>
</protein>
<evidence type="ECO:0000313" key="1">
    <source>
        <dbReference type="EnsemblMetazoa" id="GBRI045062-PA"/>
    </source>
</evidence>
<evidence type="ECO:0000313" key="2">
    <source>
        <dbReference type="Proteomes" id="UP000091820"/>
    </source>
</evidence>
<keyword evidence="2" id="KW-1185">Reference proteome</keyword>
<dbReference type="VEuPathDB" id="VectorBase:GBRI045062"/>
<dbReference type="AlphaFoldDB" id="A0A1A9X5M4"/>
<reference evidence="2" key="1">
    <citation type="submission" date="2014-03" db="EMBL/GenBank/DDBJ databases">
        <authorList>
            <person name="Aksoy S."/>
            <person name="Warren W."/>
            <person name="Wilson R.K."/>
        </authorList>
    </citation>
    <scope>NUCLEOTIDE SEQUENCE [LARGE SCALE GENOMIC DNA]</scope>
    <source>
        <strain evidence="2">IAEA</strain>
    </source>
</reference>
<accession>A0A1A9X5M4</accession>
<name>A0A1A9X5M4_9MUSC</name>